<comment type="similarity">
    <text evidence="1">Belongs to the LysR transcriptional regulatory family.</text>
</comment>
<dbReference type="Gene3D" id="1.10.10.10">
    <property type="entry name" value="Winged helix-like DNA-binding domain superfamily/Winged helix DNA-binding domain"/>
    <property type="match status" value="1"/>
</dbReference>
<dbReference type="SUPFAM" id="SSF53850">
    <property type="entry name" value="Periplasmic binding protein-like II"/>
    <property type="match status" value="1"/>
</dbReference>
<dbReference type="InterPro" id="IPR058163">
    <property type="entry name" value="LysR-type_TF_proteobact-type"/>
</dbReference>
<dbReference type="PROSITE" id="PS50931">
    <property type="entry name" value="HTH_LYSR"/>
    <property type="match status" value="1"/>
</dbReference>
<dbReference type="GO" id="GO:0003700">
    <property type="term" value="F:DNA-binding transcription factor activity"/>
    <property type="evidence" value="ECO:0007669"/>
    <property type="project" value="InterPro"/>
</dbReference>
<dbReference type="SUPFAM" id="SSF46785">
    <property type="entry name" value="Winged helix' DNA-binding domain"/>
    <property type="match status" value="1"/>
</dbReference>
<keyword evidence="4" id="KW-0804">Transcription</keyword>
<dbReference type="InterPro" id="IPR036388">
    <property type="entry name" value="WH-like_DNA-bd_sf"/>
</dbReference>
<dbReference type="PRINTS" id="PR00039">
    <property type="entry name" value="HTHLYSR"/>
</dbReference>
<dbReference type="Proteomes" id="UP000540556">
    <property type="component" value="Unassembled WGS sequence"/>
</dbReference>
<dbReference type="InterPro" id="IPR005119">
    <property type="entry name" value="LysR_subst-bd"/>
</dbReference>
<dbReference type="EMBL" id="JABEQK010000009">
    <property type="protein sequence ID" value="MBB2205793.1"/>
    <property type="molecule type" value="Genomic_DNA"/>
</dbReference>
<name>A0A7W4PQ02_9PROT</name>
<sequence length="312" mass="33893">MEYVLGSLRILEAAGRLGSFSAAAAELGMTQPGVSQQVAQIERVIGVSLFARGHRGVVLTDAGRALFAAATDSMARVRRCLEEIAVGGPGRHILVVTDYGFAANWLLSRLADFEQGCPGVEIQIVTTQTLSEAALGGMKPDVSILFEPALAEAGEEGAEGSRRMLFREEIYPICSPRYLERHGPFETLEDIRAGHLLRLKGRETLWFGWEDWFAAMEAAGGETGGARINIFRSFSHYPLLLQSACQDEGIALGWRPLIDPALAAGDLVRAWPVPLTSARGYVLASHRPLRPEARLFHDWIVAQAGQDREAGA</sequence>
<evidence type="ECO:0000256" key="4">
    <source>
        <dbReference type="ARBA" id="ARBA00023163"/>
    </source>
</evidence>
<evidence type="ECO:0000313" key="6">
    <source>
        <dbReference type="EMBL" id="MBB2205793.1"/>
    </source>
</evidence>
<dbReference type="InterPro" id="IPR036390">
    <property type="entry name" value="WH_DNA-bd_sf"/>
</dbReference>
<keyword evidence="2" id="KW-0805">Transcription regulation</keyword>
<evidence type="ECO:0000313" key="7">
    <source>
        <dbReference type="Proteomes" id="UP000540556"/>
    </source>
</evidence>
<organism evidence="6 7">
    <name type="scientific">Gluconacetobacter takamatsuzukensis</name>
    <dbReference type="NCBI Taxonomy" id="1286190"/>
    <lineage>
        <taxon>Bacteria</taxon>
        <taxon>Pseudomonadati</taxon>
        <taxon>Pseudomonadota</taxon>
        <taxon>Alphaproteobacteria</taxon>
        <taxon>Acetobacterales</taxon>
        <taxon>Acetobacteraceae</taxon>
        <taxon>Gluconacetobacter</taxon>
    </lineage>
</organism>
<gene>
    <name evidence="6" type="ORF">HLH27_12315</name>
</gene>
<dbReference type="GO" id="GO:0006351">
    <property type="term" value="P:DNA-templated transcription"/>
    <property type="evidence" value="ECO:0007669"/>
    <property type="project" value="TreeGrafter"/>
</dbReference>
<dbReference type="Gene3D" id="3.40.190.10">
    <property type="entry name" value="Periplasmic binding protein-like II"/>
    <property type="match status" value="2"/>
</dbReference>
<comment type="caution">
    <text evidence="6">The sequence shown here is derived from an EMBL/GenBank/DDBJ whole genome shotgun (WGS) entry which is preliminary data.</text>
</comment>
<dbReference type="PANTHER" id="PTHR30537:SF74">
    <property type="entry name" value="HTH-TYPE TRANSCRIPTIONAL REGULATOR TRPI"/>
    <property type="match status" value="1"/>
</dbReference>
<dbReference type="GO" id="GO:0043565">
    <property type="term" value="F:sequence-specific DNA binding"/>
    <property type="evidence" value="ECO:0007669"/>
    <property type="project" value="TreeGrafter"/>
</dbReference>
<dbReference type="PANTHER" id="PTHR30537">
    <property type="entry name" value="HTH-TYPE TRANSCRIPTIONAL REGULATOR"/>
    <property type="match status" value="1"/>
</dbReference>
<evidence type="ECO:0000256" key="1">
    <source>
        <dbReference type="ARBA" id="ARBA00009437"/>
    </source>
</evidence>
<dbReference type="Pfam" id="PF00126">
    <property type="entry name" value="HTH_1"/>
    <property type="match status" value="1"/>
</dbReference>
<evidence type="ECO:0000256" key="3">
    <source>
        <dbReference type="ARBA" id="ARBA00023125"/>
    </source>
</evidence>
<feature type="domain" description="HTH lysR-type" evidence="5">
    <location>
        <begin position="1"/>
        <end position="60"/>
    </location>
</feature>
<dbReference type="InterPro" id="IPR000847">
    <property type="entry name" value="LysR_HTH_N"/>
</dbReference>
<keyword evidence="3" id="KW-0238">DNA-binding</keyword>
<evidence type="ECO:0000259" key="5">
    <source>
        <dbReference type="PROSITE" id="PS50931"/>
    </source>
</evidence>
<dbReference type="AlphaFoldDB" id="A0A7W4PQ02"/>
<reference evidence="6 7" key="1">
    <citation type="submission" date="2020-04" db="EMBL/GenBank/DDBJ databases">
        <title>Description of novel Gluconacetobacter.</title>
        <authorList>
            <person name="Sombolestani A."/>
        </authorList>
    </citation>
    <scope>NUCLEOTIDE SEQUENCE [LARGE SCALE GENOMIC DNA]</scope>
    <source>
        <strain evidence="6 7">LMG 27800</strain>
    </source>
</reference>
<protein>
    <submittedName>
        <fullName evidence="6">LysR family transcriptional regulator</fullName>
    </submittedName>
</protein>
<keyword evidence="7" id="KW-1185">Reference proteome</keyword>
<evidence type="ECO:0000256" key="2">
    <source>
        <dbReference type="ARBA" id="ARBA00023015"/>
    </source>
</evidence>
<accession>A0A7W4PQ02</accession>
<proteinExistence type="inferred from homology"/>
<dbReference type="Pfam" id="PF03466">
    <property type="entry name" value="LysR_substrate"/>
    <property type="match status" value="1"/>
</dbReference>